<dbReference type="Gene3D" id="2.20.140.10">
    <property type="entry name" value="WGR domain"/>
    <property type="match status" value="1"/>
</dbReference>
<accession>A0A6B9ZBK7</accession>
<dbReference type="Pfam" id="PF23598">
    <property type="entry name" value="LRR_14"/>
    <property type="match status" value="1"/>
</dbReference>
<reference evidence="4 5" key="1">
    <citation type="submission" date="2020-01" db="EMBL/GenBank/DDBJ databases">
        <title>Complete genome sequence of Chitinophaga sp. H33E-04 isolated from quinoa roots.</title>
        <authorList>
            <person name="Weon H.-Y."/>
            <person name="Lee S.A."/>
        </authorList>
    </citation>
    <scope>NUCLEOTIDE SEQUENCE [LARGE SCALE GENOMIC DNA]</scope>
    <source>
        <strain evidence="4 5">H33E-04</strain>
    </source>
</reference>
<evidence type="ECO:0000259" key="3">
    <source>
        <dbReference type="PROSITE" id="PS51977"/>
    </source>
</evidence>
<keyword evidence="1" id="KW-0433">Leucine-rich repeat</keyword>
<dbReference type="RefSeq" id="WP_162331395.1">
    <property type="nucleotide sequence ID" value="NZ_CP048113.1"/>
</dbReference>
<organism evidence="4 5">
    <name type="scientific">Chitinophaga agri</name>
    <dbReference type="NCBI Taxonomy" id="2703787"/>
    <lineage>
        <taxon>Bacteria</taxon>
        <taxon>Pseudomonadati</taxon>
        <taxon>Bacteroidota</taxon>
        <taxon>Chitinophagia</taxon>
        <taxon>Chitinophagales</taxon>
        <taxon>Chitinophagaceae</taxon>
        <taxon>Chitinophaga</taxon>
    </lineage>
</organism>
<dbReference type="PANTHER" id="PTHR48051">
    <property type="match status" value="1"/>
</dbReference>
<dbReference type="SUPFAM" id="SSF142921">
    <property type="entry name" value="WGR domain-like"/>
    <property type="match status" value="1"/>
</dbReference>
<dbReference type="SMART" id="SM00369">
    <property type="entry name" value="LRR_TYP"/>
    <property type="match status" value="4"/>
</dbReference>
<dbReference type="EMBL" id="CP048113">
    <property type="protein sequence ID" value="QHS59700.1"/>
    <property type="molecule type" value="Genomic_DNA"/>
</dbReference>
<dbReference type="KEGG" id="chih:GWR21_08880"/>
<evidence type="ECO:0000313" key="5">
    <source>
        <dbReference type="Proteomes" id="UP000476411"/>
    </source>
</evidence>
<dbReference type="InterPro" id="IPR008893">
    <property type="entry name" value="WGR_domain"/>
</dbReference>
<dbReference type="GO" id="GO:0005737">
    <property type="term" value="C:cytoplasm"/>
    <property type="evidence" value="ECO:0007669"/>
    <property type="project" value="TreeGrafter"/>
</dbReference>
<dbReference type="SUPFAM" id="SSF52058">
    <property type="entry name" value="L domain-like"/>
    <property type="match status" value="1"/>
</dbReference>
<dbReference type="PROSITE" id="PS51450">
    <property type="entry name" value="LRR"/>
    <property type="match status" value="2"/>
</dbReference>
<name>A0A6B9ZBK7_9BACT</name>
<dbReference type="Proteomes" id="UP000476411">
    <property type="component" value="Chromosome"/>
</dbReference>
<dbReference type="PANTHER" id="PTHR48051:SF1">
    <property type="entry name" value="RAS SUPPRESSOR PROTEIN 1"/>
    <property type="match status" value="1"/>
</dbReference>
<keyword evidence="5" id="KW-1185">Reference proteome</keyword>
<dbReference type="InterPro" id="IPR055414">
    <property type="entry name" value="LRR_R13L4/SHOC2-like"/>
</dbReference>
<feature type="domain" description="WGR" evidence="3">
    <location>
        <begin position="1"/>
        <end position="80"/>
    </location>
</feature>
<dbReference type="InterPro" id="IPR003591">
    <property type="entry name" value="Leu-rich_rpt_typical-subtyp"/>
</dbReference>
<proteinExistence type="predicted"/>
<dbReference type="InterPro" id="IPR032675">
    <property type="entry name" value="LRR_dom_sf"/>
</dbReference>
<sequence>MLQYFEMQEGTSSKFWEISLHANSISTRYGKIGTPGKTTQKDLPDPIKAQQEYDKLVKEKTGKGYQEVIRDGKTLSPGDYTIISEKEAVQQYQLDKYINGLYDDGGNYMLYKGDVVFSGSLDTYKHCAAIKEDIYGIIVEGNLTVKGVIFQPDMDNGEHLLVTGNLHAQSINKGGGEFYVKGNLTADQTIYGYYNHGELTVEGNTQAVAIFADDHSFTFKGEVDGVVVGDYEIQGADIAYNEITVLRPELVKKEEYADSNKISSYINKGKHILRDQFLPAAQDKQAAKLSEAVAFSAQPQIITLEAAKEKIDMSNYGPIADIPFDRVLYFEGNLSVDEDLSEKWAKAVLESLGQPTDVEDMLILVNGALTVKGNILPGDGSYPCLLVTGDVKCDVIYSENEFIHIAGNADIQYVLDGYYNAGSITIEGVTTVPYVLNSDHQMTITPKGAVLINYFKDTHDLFRYDYTIADFPEIMAPAVLQNDKFDKEAFIRLLKAKKAPVLKNALTARQLIQRALDKTKATWSDVEELDLSDQAIKRFLPPITELKSLKKLTLNGNNIQSLPPEIAEMTALEELYLQNCGLRTLPEELISLKRLRVLDVSRNRDLVLPTTLGNVTSLRVLNVSGCPGFAIRAGLPYLEELRCEQCTGSEPVDFPEAILGCTGLKRLFMNMNAIKHIPAALANLTQLEELYLDSSLCFVNELPDLSGLKKLRIVHASGIYKYASSPLPKASLLKGFFHITSLEELKIDLYRRWLEDLTPEKFKEIAANLSHDPERLQELLDLQAEKADYGDGRMVGHLRKPMTAAHLEGIGALQQLRILDLSDNMLSSLPEEIYHLPNLRSLNLKGNSFQIADRLRIAERLPAVELDLRENWTATEIIDTDAAKKWKETADLIEEGNRLWFNYAGNPIKAISVYNKVLANFNEGKVKDKYLLLYTHYLITNACSNLSADALYNTLSAEEKRRYSLLCIETGLKALSLLPAEILHNTDMGAFHREVIRIVANAVAWEIFTIYEDKEHTEEALALVNRAAACVENESQYFIYDSQARILLRLGRQEEAWQIVKRTLEHHRYFSHFDDLKETKEYKKWLKK</sequence>
<dbReference type="CDD" id="cd07996">
    <property type="entry name" value="WGR_MMR_like"/>
    <property type="match status" value="1"/>
</dbReference>
<keyword evidence="2" id="KW-0677">Repeat</keyword>
<evidence type="ECO:0000313" key="4">
    <source>
        <dbReference type="EMBL" id="QHS59700.1"/>
    </source>
</evidence>
<dbReference type="PROSITE" id="PS51977">
    <property type="entry name" value="WGR"/>
    <property type="match status" value="1"/>
</dbReference>
<evidence type="ECO:0000256" key="1">
    <source>
        <dbReference type="ARBA" id="ARBA00022614"/>
    </source>
</evidence>
<protein>
    <submittedName>
        <fullName evidence="4">WGR domain-containing protein</fullName>
    </submittedName>
</protein>
<evidence type="ECO:0000256" key="2">
    <source>
        <dbReference type="ARBA" id="ARBA00022737"/>
    </source>
</evidence>
<dbReference type="InterPro" id="IPR049809">
    <property type="entry name" value="YehF/YfeS-like_WGR"/>
</dbReference>
<dbReference type="Pfam" id="PF13855">
    <property type="entry name" value="LRR_8"/>
    <property type="match status" value="1"/>
</dbReference>
<dbReference type="Pfam" id="PF05406">
    <property type="entry name" value="WGR"/>
    <property type="match status" value="1"/>
</dbReference>
<dbReference type="Gene3D" id="3.80.10.10">
    <property type="entry name" value="Ribonuclease Inhibitor"/>
    <property type="match status" value="3"/>
</dbReference>
<dbReference type="InterPro" id="IPR036930">
    <property type="entry name" value="WGR_dom_sf"/>
</dbReference>
<gene>
    <name evidence="4" type="ORF">GWR21_08880</name>
</gene>
<dbReference type="InterPro" id="IPR001611">
    <property type="entry name" value="Leu-rich_rpt"/>
</dbReference>
<dbReference type="InterPro" id="IPR050216">
    <property type="entry name" value="LRR_domain-containing"/>
</dbReference>
<dbReference type="SMART" id="SM00773">
    <property type="entry name" value="WGR"/>
    <property type="match status" value="1"/>
</dbReference>
<dbReference type="AlphaFoldDB" id="A0A6B9ZBK7"/>